<accession>A0A915HUE2</accession>
<proteinExistence type="predicted"/>
<dbReference type="Proteomes" id="UP000887565">
    <property type="component" value="Unplaced"/>
</dbReference>
<evidence type="ECO:0000313" key="2">
    <source>
        <dbReference type="WBParaSite" id="nRc.2.0.1.t04995-RA"/>
    </source>
</evidence>
<sequence>MIIRIGNKGDYYISSPVYAFAEKCVLLLALSANICAQTVVVVEKILSPCRTHDQQSTNNFYYLLCKSSSNTWDYDDDDVFYSKIDIQVAGECSKVQDTPFQNCKLYNIRFISFVRMYWLKRRPTFG</sequence>
<reference evidence="2" key="1">
    <citation type="submission" date="2022-11" db="UniProtKB">
        <authorList>
            <consortium name="WormBaseParasite"/>
        </authorList>
    </citation>
    <scope>IDENTIFICATION</scope>
</reference>
<organism evidence="1 2">
    <name type="scientific">Romanomermis culicivorax</name>
    <name type="common">Nematode worm</name>
    <dbReference type="NCBI Taxonomy" id="13658"/>
    <lineage>
        <taxon>Eukaryota</taxon>
        <taxon>Metazoa</taxon>
        <taxon>Ecdysozoa</taxon>
        <taxon>Nematoda</taxon>
        <taxon>Enoplea</taxon>
        <taxon>Dorylaimia</taxon>
        <taxon>Mermithida</taxon>
        <taxon>Mermithoidea</taxon>
        <taxon>Mermithidae</taxon>
        <taxon>Romanomermis</taxon>
    </lineage>
</organism>
<name>A0A915HUE2_ROMCU</name>
<dbReference type="AlphaFoldDB" id="A0A915HUE2"/>
<evidence type="ECO:0000313" key="1">
    <source>
        <dbReference type="Proteomes" id="UP000887565"/>
    </source>
</evidence>
<keyword evidence="1" id="KW-1185">Reference proteome</keyword>
<dbReference type="WBParaSite" id="nRc.2.0.1.t04995-RA">
    <property type="protein sequence ID" value="nRc.2.0.1.t04995-RA"/>
    <property type="gene ID" value="nRc.2.0.1.g04995"/>
</dbReference>
<protein>
    <submittedName>
        <fullName evidence="2">Uncharacterized protein</fullName>
    </submittedName>
</protein>